<feature type="domain" description="Capsule synthesis protein CapA" evidence="2">
    <location>
        <begin position="16"/>
        <end position="249"/>
    </location>
</feature>
<protein>
    <submittedName>
        <fullName evidence="3">Bacterial capsule synthesis protein</fullName>
    </submittedName>
</protein>
<dbReference type="InterPro" id="IPR019079">
    <property type="entry name" value="Capsule_synth_CapA"/>
</dbReference>
<organism evidence="3 4">
    <name type="scientific">Bulleidia extructa W1219</name>
    <dbReference type="NCBI Taxonomy" id="679192"/>
    <lineage>
        <taxon>Bacteria</taxon>
        <taxon>Bacillati</taxon>
        <taxon>Bacillota</taxon>
        <taxon>Erysipelotrichia</taxon>
        <taxon>Erysipelotrichales</taxon>
        <taxon>Erysipelotrichaceae</taxon>
        <taxon>Bulleidia</taxon>
    </lineage>
</organism>
<dbReference type="EMBL" id="ADFR01000002">
    <property type="protein sequence ID" value="EFC06191.1"/>
    <property type="molecule type" value="Genomic_DNA"/>
</dbReference>
<dbReference type="SMART" id="SM00854">
    <property type="entry name" value="PGA_cap"/>
    <property type="match status" value="1"/>
</dbReference>
<dbReference type="RefSeq" id="WP_006626536.1">
    <property type="nucleotide sequence ID" value="NZ_ADFR01000002.1"/>
</dbReference>
<reference evidence="4" key="1">
    <citation type="submission" date="2009-12" db="EMBL/GenBank/DDBJ databases">
        <title>Sequence of Clostridiales genomosp. BVAB3 str. UPII9-5.</title>
        <authorList>
            <person name="Madupu R."/>
            <person name="Durkin A.S."/>
            <person name="Torralba M."/>
            <person name="Methe B."/>
            <person name="Sutton G.G."/>
            <person name="Strausberg R.L."/>
            <person name="Nelson K.E."/>
        </authorList>
    </citation>
    <scope>NUCLEOTIDE SEQUENCE [LARGE SCALE GENOMIC DNA]</scope>
    <source>
        <strain evidence="4">W1219</strain>
    </source>
</reference>
<dbReference type="PANTHER" id="PTHR33393:SF11">
    <property type="entry name" value="POLYGLUTAMINE SYNTHESIS ACCESSORY PROTEIN RV0574C-RELATED"/>
    <property type="match status" value="1"/>
</dbReference>
<evidence type="ECO:0000313" key="4">
    <source>
        <dbReference type="Proteomes" id="UP000005017"/>
    </source>
</evidence>
<evidence type="ECO:0000259" key="2">
    <source>
        <dbReference type="SMART" id="SM00854"/>
    </source>
</evidence>
<dbReference type="InterPro" id="IPR052169">
    <property type="entry name" value="CW_Biosynth-Accessory"/>
</dbReference>
<evidence type="ECO:0000256" key="1">
    <source>
        <dbReference type="ARBA" id="ARBA00005662"/>
    </source>
</evidence>
<accession>D2MMB5</accession>
<proteinExistence type="inferred from homology"/>
<dbReference type="PANTHER" id="PTHR33393">
    <property type="entry name" value="POLYGLUTAMINE SYNTHESIS ACCESSORY PROTEIN RV0574C-RELATED"/>
    <property type="match status" value="1"/>
</dbReference>
<keyword evidence="4" id="KW-1185">Reference proteome</keyword>
<dbReference type="SUPFAM" id="SSF56300">
    <property type="entry name" value="Metallo-dependent phosphatases"/>
    <property type="match status" value="1"/>
</dbReference>
<name>D2MMB5_9FIRM</name>
<dbReference type="InterPro" id="IPR029052">
    <property type="entry name" value="Metallo-depent_PP-like"/>
</dbReference>
<dbReference type="STRING" id="679192.HMPREF9013_0893"/>
<dbReference type="eggNOG" id="COG2843">
    <property type="taxonomic scope" value="Bacteria"/>
</dbReference>
<evidence type="ECO:0000313" key="3">
    <source>
        <dbReference type="EMBL" id="EFC06191.1"/>
    </source>
</evidence>
<comment type="caution">
    <text evidence="3">The sequence shown here is derived from an EMBL/GenBank/DDBJ whole genome shotgun (WGS) entry which is preliminary data.</text>
</comment>
<sequence length="392" mass="45568">MMIERIEEVMMKTSSTLVFTGDIGFDKYMDHKWEDPHLIAQEVMDFLHEGDHVIVNVEGALIEQQENHQELKHTMNPLAIQVLEQMKADIWNLCNNHMMDAGEKGVENTLNLAREHQVQTIGAGMNLEQARRPVYLEEAGGIGIFSVGYRRGCKPASKNQAGCYLWNEMELIQESIETIKKNCQWCVLVVHGGEEFTSLPSPYTRDRYLRYLEMGADVIVAHHPHVPMNYEIVKDKIIFYSLGNFIFDTDYQRSQFHTDIGELVKIKFTETEFVWDAMGIKINRDVEHIEACPLPVIFQHVPSDQYELLKPLAAKMMVSAYKRQLIYQKPEEFRQASEKQWEENFLAEKRSGRVEGEGLDFRIIYPLAKEAENGQWKKSYLEDIKNYLIEQL</sequence>
<dbReference type="CDD" id="cd07381">
    <property type="entry name" value="MPP_CapA"/>
    <property type="match status" value="1"/>
</dbReference>
<comment type="similarity">
    <text evidence="1">Belongs to the CapA family.</text>
</comment>
<dbReference type="Gene3D" id="3.60.21.10">
    <property type="match status" value="1"/>
</dbReference>
<dbReference type="AlphaFoldDB" id="D2MMB5"/>
<dbReference type="Proteomes" id="UP000005017">
    <property type="component" value="Unassembled WGS sequence"/>
</dbReference>
<gene>
    <name evidence="3" type="ORF">HMPREF9013_0893</name>
</gene>
<dbReference type="Pfam" id="PF09587">
    <property type="entry name" value="PGA_cap"/>
    <property type="match status" value="1"/>
</dbReference>